<feature type="transmembrane region" description="Helical" evidence="7">
    <location>
        <begin position="274"/>
        <end position="293"/>
    </location>
</feature>
<dbReference type="EMBL" id="CYSB01000041">
    <property type="protein sequence ID" value="CUH69941.1"/>
    <property type="molecule type" value="Genomic_DNA"/>
</dbReference>
<keyword evidence="10" id="KW-1185">Reference proteome</keyword>
<keyword evidence="2" id="KW-0813">Transport</keyword>
<keyword evidence="5 7" id="KW-1133">Transmembrane helix</keyword>
<reference evidence="9 11" key="1">
    <citation type="submission" date="2015-09" db="EMBL/GenBank/DDBJ databases">
        <authorList>
            <consortium name="Swine Surveillance"/>
        </authorList>
    </citation>
    <scope>NUCLEOTIDE SEQUENCE [LARGE SCALE GENOMIC DNA]</scope>
    <source>
        <strain evidence="9 11">5120</strain>
    </source>
</reference>
<keyword evidence="4 7" id="KW-0812">Transmembrane</keyword>
<feature type="transmembrane region" description="Helical" evidence="7">
    <location>
        <begin position="16"/>
        <end position="34"/>
    </location>
</feature>
<evidence type="ECO:0000256" key="2">
    <source>
        <dbReference type="ARBA" id="ARBA00022448"/>
    </source>
</evidence>
<keyword evidence="3" id="KW-1003">Cell membrane</keyword>
<evidence type="ECO:0000256" key="4">
    <source>
        <dbReference type="ARBA" id="ARBA00022692"/>
    </source>
</evidence>
<feature type="transmembrane region" description="Helical" evidence="7">
    <location>
        <begin position="46"/>
        <end position="65"/>
    </location>
</feature>
<feature type="transmembrane region" description="Helical" evidence="7">
    <location>
        <begin position="211"/>
        <end position="231"/>
    </location>
</feature>
<reference evidence="8 10" key="2">
    <citation type="submission" date="2015-09" db="EMBL/GenBank/DDBJ databases">
        <authorList>
            <person name="Rodrigo-Torres L."/>
            <person name="Arahal D.R."/>
        </authorList>
    </citation>
    <scope>NUCLEOTIDE SEQUENCE [LARGE SCALE GENOMIC DNA]</scope>
    <source>
        <strain evidence="8 10">CECT 5118</strain>
    </source>
</reference>
<feature type="transmembrane region" description="Helical" evidence="7">
    <location>
        <begin position="305"/>
        <end position="325"/>
    </location>
</feature>
<evidence type="ECO:0000313" key="9">
    <source>
        <dbReference type="EMBL" id="CUH72429.1"/>
    </source>
</evidence>
<evidence type="ECO:0000313" key="10">
    <source>
        <dbReference type="Proteomes" id="UP000051086"/>
    </source>
</evidence>
<keyword evidence="6 7" id="KW-0472">Membrane</keyword>
<evidence type="ECO:0000256" key="5">
    <source>
        <dbReference type="ARBA" id="ARBA00022989"/>
    </source>
</evidence>
<feature type="transmembrane region" description="Helical" evidence="7">
    <location>
        <begin position="136"/>
        <end position="158"/>
    </location>
</feature>
<dbReference type="AlphaFoldDB" id="A0A0P1FTZ9"/>
<dbReference type="Pfam" id="PF03547">
    <property type="entry name" value="Mem_trans"/>
    <property type="match status" value="1"/>
</dbReference>
<comment type="subcellular location">
    <subcellularLocation>
        <location evidence="1">Membrane</location>
        <topology evidence="1">Multi-pass membrane protein</topology>
    </subcellularLocation>
</comment>
<protein>
    <submittedName>
        <fullName evidence="8 9">Transporter YfdV</fullName>
    </submittedName>
</protein>
<dbReference type="GO" id="GO:0016020">
    <property type="term" value="C:membrane"/>
    <property type="evidence" value="ECO:0007669"/>
    <property type="project" value="UniProtKB-SubCell"/>
</dbReference>
<feature type="transmembrane region" description="Helical" evidence="7">
    <location>
        <begin position="77"/>
        <end position="96"/>
    </location>
</feature>
<accession>A0A0P1FTZ9</accession>
<organism evidence="9 11">
    <name type="scientific">Thalassovita autumnalis</name>
    <dbReference type="NCBI Taxonomy" id="2072972"/>
    <lineage>
        <taxon>Bacteria</taxon>
        <taxon>Pseudomonadati</taxon>
        <taxon>Pseudomonadota</taxon>
        <taxon>Alphaproteobacteria</taxon>
        <taxon>Rhodobacterales</taxon>
        <taxon>Roseobacteraceae</taxon>
        <taxon>Thalassovita</taxon>
    </lineage>
</organism>
<dbReference type="EMBL" id="CYSC01000031">
    <property type="protein sequence ID" value="CUH72429.1"/>
    <property type="molecule type" value="Genomic_DNA"/>
</dbReference>
<evidence type="ECO:0000256" key="3">
    <source>
        <dbReference type="ARBA" id="ARBA00022475"/>
    </source>
</evidence>
<feature type="transmembrane region" description="Helical" evidence="7">
    <location>
        <begin position="179"/>
        <end position="199"/>
    </location>
</feature>
<dbReference type="PANTHER" id="PTHR36838:SF3">
    <property type="entry name" value="TRANSPORTER AUXIN EFFLUX CARRIER EC FAMILY"/>
    <property type="match status" value="1"/>
</dbReference>
<dbReference type="Proteomes" id="UP000051887">
    <property type="component" value="Unassembled WGS sequence"/>
</dbReference>
<feature type="transmembrane region" description="Helical" evidence="7">
    <location>
        <begin position="243"/>
        <end position="262"/>
    </location>
</feature>
<dbReference type="GO" id="GO:0055085">
    <property type="term" value="P:transmembrane transport"/>
    <property type="evidence" value="ECO:0007669"/>
    <property type="project" value="InterPro"/>
</dbReference>
<feature type="transmembrane region" description="Helical" evidence="7">
    <location>
        <begin position="108"/>
        <end position="130"/>
    </location>
</feature>
<evidence type="ECO:0000313" key="8">
    <source>
        <dbReference type="EMBL" id="CUH69941.1"/>
    </source>
</evidence>
<dbReference type="InterPro" id="IPR004776">
    <property type="entry name" value="Mem_transp_PIN-like"/>
</dbReference>
<evidence type="ECO:0000313" key="11">
    <source>
        <dbReference type="Proteomes" id="UP000051887"/>
    </source>
</evidence>
<evidence type="ECO:0000256" key="6">
    <source>
        <dbReference type="ARBA" id="ARBA00023136"/>
    </source>
</evidence>
<dbReference type="PANTHER" id="PTHR36838">
    <property type="entry name" value="AUXIN EFFLUX CARRIER FAMILY PROTEIN"/>
    <property type="match status" value="1"/>
</dbReference>
<sequence>MRLPIGPLKKADMFDILGITFPIFATIALGYSAVRFGVFAQSDMKILGKYVLNIALPALLCGAVAKRDLADVLQLDYALVFALGGLATFGLVYLVLWLQGTGPARRAIGAMGSCCPNSAYVGYPVMLLILPDHAGIVLALNFIVENFLLIPLGLMFLEGARDRDDRTKLQMLSGLFLSILKRPMFIGLLTGLLLLLLDIDLPDAGYRLLDMLAASASALALVMIGGSLVGLPLRGEMSLAVQILIGKLIVNPAMVILAAALLPLIGMPALSPDMWTAVVISAAMPMLVLYVVFAQEYGHEGVASIALLTATVGAFFTLSTLLFVLT</sequence>
<proteinExistence type="predicted"/>
<evidence type="ECO:0000256" key="7">
    <source>
        <dbReference type="SAM" id="Phobius"/>
    </source>
</evidence>
<name>A0A0P1FTZ9_9RHOB</name>
<gene>
    <name evidence="8" type="ORF">TL5118_03912</name>
    <name evidence="9" type="ORF">TL5120_02229</name>
</gene>
<evidence type="ECO:0000256" key="1">
    <source>
        <dbReference type="ARBA" id="ARBA00004141"/>
    </source>
</evidence>
<dbReference type="Proteomes" id="UP000051086">
    <property type="component" value="Unassembled WGS sequence"/>
</dbReference>